<organism evidence="2 3">
    <name type="scientific">Gulo gulo</name>
    <name type="common">Wolverine</name>
    <name type="synonym">Gluton</name>
    <dbReference type="NCBI Taxonomy" id="48420"/>
    <lineage>
        <taxon>Eukaryota</taxon>
        <taxon>Metazoa</taxon>
        <taxon>Chordata</taxon>
        <taxon>Craniata</taxon>
        <taxon>Vertebrata</taxon>
        <taxon>Euteleostomi</taxon>
        <taxon>Mammalia</taxon>
        <taxon>Eutheria</taxon>
        <taxon>Laurasiatheria</taxon>
        <taxon>Carnivora</taxon>
        <taxon>Caniformia</taxon>
        <taxon>Musteloidea</taxon>
        <taxon>Mustelidae</taxon>
        <taxon>Guloninae</taxon>
        <taxon>Gulo</taxon>
    </lineage>
</organism>
<dbReference type="PANTHER" id="PTHR37860">
    <property type="entry name" value="AGAP008810-PA"/>
    <property type="match status" value="1"/>
</dbReference>
<evidence type="ECO:0000313" key="3">
    <source>
        <dbReference type="Proteomes" id="UP000269945"/>
    </source>
</evidence>
<dbReference type="EMBL" id="CYRY02040156">
    <property type="protein sequence ID" value="VCX31056.1"/>
    <property type="molecule type" value="Genomic_DNA"/>
</dbReference>
<dbReference type="Proteomes" id="UP000269945">
    <property type="component" value="Unassembled WGS sequence"/>
</dbReference>
<accession>A0A9X9Q5U7</accession>
<comment type="caution">
    <text evidence="2">The sequence shown here is derived from an EMBL/GenBank/DDBJ whole genome shotgun (WGS) entry which is preliminary data.</text>
</comment>
<feature type="non-terminal residue" evidence="2">
    <location>
        <position position="140"/>
    </location>
</feature>
<sequence length="140" mass="14730">QASVDVPSSGSSFQHSGRISAGPTSVNYSVSGRHRAGHLQLSGWSEHNSVTLLQAGLPGQARLSAKLQTHETQTRASVALHGGDGGVSVDVAALVSWPANGSLELLVNTSHTVPALRRLGLPLTSQLMFQKLWAEEQMLS</sequence>
<feature type="non-terminal residue" evidence="2">
    <location>
        <position position="1"/>
    </location>
</feature>
<feature type="region of interest" description="Disordered" evidence="1">
    <location>
        <begin position="1"/>
        <end position="26"/>
    </location>
</feature>
<name>A0A9X9Q5U7_GULGU</name>
<evidence type="ECO:0000313" key="2">
    <source>
        <dbReference type="EMBL" id="VCX31056.1"/>
    </source>
</evidence>
<dbReference type="PANTHER" id="PTHR37860:SF2">
    <property type="entry name" value="VITELLOGENIN DOMAIN-CONTAINING PROTEIN"/>
    <property type="match status" value="1"/>
</dbReference>
<protein>
    <submittedName>
        <fullName evidence="2">Uncharacterized protein</fullName>
    </submittedName>
</protein>
<gene>
    <name evidence="2" type="ORF">BN2614_LOCUS1</name>
</gene>
<reference evidence="2 3" key="1">
    <citation type="submission" date="2018-10" db="EMBL/GenBank/DDBJ databases">
        <authorList>
            <person name="Ekblom R."/>
            <person name="Jareborg N."/>
        </authorList>
    </citation>
    <scope>NUCLEOTIDE SEQUENCE [LARGE SCALE GENOMIC DNA]</scope>
    <source>
        <tissue evidence="2">Muscle</tissue>
    </source>
</reference>
<proteinExistence type="predicted"/>
<evidence type="ECO:0000256" key="1">
    <source>
        <dbReference type="SAM" id="MobiDB-lite"/>
    </source>
</evidence>
<keyword evidence="3" id="KW-1185">Reference proteome</keyword>
<dbReference type="AlphaFoldDB" id="A0A9X9Q5U7"/>